<evidence type="ECO:0000256" key="1">
    <source>
        <dbReference type="ARBA" id="ARBA00022884"/>
    </source>
</evidence>
<dbReference type="AlphaFoldDB" id="A0A223AU16"/>
<dbReference type="InterPro" id="IPR001890">
    <property type="entry name" value="RNA-binding_CRM"/>
</dbReference>
<dbReference type="Pfam" id="PF01985">
    <property type="entry name" value="CRS1_YhbY"/>
    <property type="match status" value="1"/>
</dbReference>
<evidence type="ECO:0000256" key="2">
    <source>
        <dbReference type="PROSITE-ProRule" id="PRU00626"/>
    </source>
</evidence>
<dbReference type="PANTHER" id="PTHR40065">
    <property type="entry name" value="RNA-BINDING PROTEIN YHBY"/>
    <property type="match status" value="1"/>
</dbReference>
<dbReference type="RefSeq" id="WP_094234644.1">
    <property type="nucleotide sequence ID" value="NZ_CP016199.1"/>
</dbReference>
<feature type="domain" description="CRM" evidence="3">
    <location>
        <begin position="1"/>
        <end position="96"/>
    </location>
</feature>
<dbReference type="InterPro" id="IPR051925">
    <property type="entry name" value="RNA-binding_domain"/>
</dbReference>
<dbReference type="Gene3D" id="3.30.110.60">
    <property type="entry name" value="YhbY-like"/>
    <property type="match status" value="1"/>
</dbReference>
<dbReference type="PROSITE" id="PS51295">
    <property type="entry name" value="CRM"/>
    <property type="match status" value="1"/>
</dbReference>
<dbReference type="SMART" id="SM01103">
    <property type="entry name" value="CRS1_YhbY"/>
    <property type="match status" value="1"/>
</dbReference>
<dbReference type="OrthoDB" id="9797519at2"/>
<keyword evidence="1 2" id="KW-0694">RNA-binding</keyword>
<dbReference type="SUPFAM" id="SSF75471">
    <property type="entry name" value="YhbY-like"/>
    <property type="match status" value="1"/>
</dbReference>
<evidence type="ECO:0000313" key="5">
    <source>
        <dbReference type="Proteomes" id="UP000214689"/>
    </source>
</evidence>
<sequence>MLTGKQRSYLKGLAQKIEPTVYIGKADLTENIIRSIDENLTANELVKGQIQEGSLLDPTEVCSELAEMLHAEFVAAIGRRFVLYRRARNPKNVKIELPKAPHK</sequence>
<evidence type="ECO:0000259" key="3">
    <source>
        <dbReference type="PROSITE" id="PS51295"/>
    </source>
</evidence>
<gene>
    <name evidence="4" type="ORF">AXF17_08400</name>
</gene>
<keyword evidence="5" id="KW-1185">Reference proteome</keyword>
<name>A0A223AU16_9FIRM</name>
<dbReference type="GO" id="GO:0003723">
    <property type="term" value="F:RNA binding"/>
    <property type="evidence" value="ECO:0007669"/>
    <property type="project" value="UniProtKB-UniRule"/>
</dbReference>
<dbReference type="Proteomes" id="UP000214689">
    <property type="component" value="Chromosome"/>
</dbReference>
<evidence type="ECO:0000313" key="4">
    <source>
        <dbReference type="EMBL" id="ASS38409.1"/>
    </source>
</evidence>
<accession>A0A223AU16</accession>
<proteinExistence type="predicted"/>
<dbReference type="PANTHER" id="PTHR40065:SF3">
    <property type="entry name" value="RNA-BINDING PROTEIN YHBY"/>
    <property type="match status" value="1"/>
</dbReference>
<organism evidence="4 5">
    <name type="scientific">Mogibacterium pumilum</name>
    <dbReference type="NCBI Taxonomy" id="86332"/>
    <lineage>
        <taxon>Bacteria</taxon>
        <taxon>Bacillati</taxon>
        <taxon>Bacillota</taxon>
        <taxon>Clostridia</taxon>
        <taxon>Peptostreptococcales</taxon>
        <taxon>Anaerovoracaceae</taxon>
        <taxon>Mogibacterium</taxon>
    </lineage>
</organism>
<dbReference type="EMBL" id="CP016199">
    <property type="protein sequence ID" value="ASS38409.1"/>
    <property type="molecule type" value="Genomic_DNA"/>
</dbReference>
<protein>
    <recommendedName>
        <fullName evidence="3">CRM domain-containing protein</fullName>
    </recommendedName>
</protein>
<dbReference type="InterPro" id="IPR035920">
    <property type="entry name" value="YhbY-like_sf"/>
</dbReference>
<reference evidence="5" key="1">
    <citation type="submission" date="2016-05" db="EMBL/GenBank/DDBJ databases">
        <authorList>
            <person name="Holder M.E."/>
            <person name="Ajami N.J."/>
            <person name="Petrosino J.F."/>
        </authorList>
    </citation>
    <scope>NUCLEOTIDE SEQUENCE [LARGE SCALE GENOMIC DNA]</scope>
    <source>
        <strain evidence="5">ATCC 700696</strain>
    </source>
</reference>